<reference evidence="13" key="1">
    <citation type="journal article" date="2017" name="Front. Plant Sci.">
        <title>Climate Clever Clovers: New Paradigm to Reduce the Environmental Footprint of Ruminants by Breeding Low Methanogenic Forages Utilizing Haplotype Variation.</title>
        <authorList>
            <person name="Kaur P."/>
            <person name="Appels R."/>
            <person name="Bayer P.E."/>
            <person name="Keeble-Gagnere G."/>
            <person name="Wang J."/>
            <person name="Hirakawa H."/>
            <person name="Shirasawa K."/>
            <person name="Vercoe P."/>
            <person name="Stefanova K."/>
            <person name="Durmic Z."/>
            <person name="Nichols P."/>
            <person name="Revell C."/>
            <person name="Isobe S.N."/>
            <person name="Edwards D."/>
            <person name="Erskine W."/>
        </authorList>
    </citation>
    <scope>NUCLEOTIDE SEQUENCE [LARGE SCALE GENOMIC DNA]</scope>
    <source>
        <strain evidence="13">cv. Daliak</strain>
    </source>
</reference>
<dbReference type="Pfam" id="PF06470">
    <property type="entry name" value="SMC_hinge"/>
    <property type="match status" value="1"/>
</dbReference>
<dbReference type="PANTHER" id="PTHR18937:SF12">
    <property type="entry name" value="STRUCTURAL MAINTENANCE OF CHROMOSOMES PROTEIN"/>
    <property type="match status" value="1"/>
</dbReference>
<evidence type="ECO:0000256" key="1">
    <source>
        <dbReference type="ARBA" id="ARBA00004123"/>
    </source>
</evidence>
<dbReference type="CDD" id="cd03275">
    <property type="entry name" value="ABC_SMC1_euk"/>
    <property type="match status" value="1"/>
</dbReference>
<dbReference type="Gene3D" id="1.20.1060.20">
    <property type="match status" value="1"/>
</dbReference>
<feature type="coiled-coil region" evidence="10">
    <location>
        <begin position="416"/>
        <end position="513"/>
    </location>
</feature>
<proteinExistence type="inferred from homology"/>
<dbReference type="GO" id="GO:0008278">
    <property type="term" value="C:cohesin complex"/>
    <property type="evidence" value="ECO:0007669"/>
    <property type="project" value="InterPro"/>
</dbReference>
<dbReference type="PANTHER" id="PTHR18937">
    <property type="entry name" value="STRUCTURAL MAINTENANCE OF CHROMOSOMES SMC FAMILY MEMBER"/>
    <property type="match status" value="1"/>
</dbReference>
<dbReference type="GO" id="GO:0005524">
    <property type="term" value="F:ATP binding"/>
    <property type="evidence" value="ECO:0007669"/>
    <property type="project" value="InterPro"/>
</dbReference>
<evidence type="ECO:0000313" key="12">
    <source>
        <dbReference type="EMBL" id="GAU49117.1"/>
    </source>
</evidence>
<dbReference type="InterPro" id="IPR003395">
    <property type="entry name" value="RecF/RecN/SMC_N"/>
</dbReference>
<dbReference type="SUPFAM" id="SSF52540">
    <property type="entry name" value="P-loop containing nucleoside triphosphate hydrolases"/>
    <property type="match status" value="1"/>
</dbReference>
<keyword evidence="4" id="KW-0158">Chromosome</keyword>
<dbReference type="InterPro" id="IPR027417">
    <property type="entry name" value="P-loop_NTPase"/>
</dbReference>
<dbReference type="GO" id="GO:0051301">
    <property type="term" value="P:cell division"/>
    <property type="evidence" value="ECO:0007669"/>
    <property type="project" value="UniProtKB-KW"/>
</dbReference>
<evidence type="ECO:0000259" key="11">
    <source>
        <dbReference type="SMART" id="SM00968"/>
    </source>
</evidence>
<evidence type="ECO:0000313" key="13">
    <source>
        <dbReference type="Proteomes" id="UP000242715"/>
    </source>
</evidence>
<dbReference type="Pfam" id="PF02463">
    <property type="entry name" value="SMC_N"/>
    <property type="match status" value="1"/>
</dbReference>
<dbReference type="Gene3D" id="3.40.50.300">
    <property type="entry name" value="P-loop containing nucleotide triphosphate hydrolases"/>
    <property type="match status" value="1"/>
</dbReference>
<evidence type="ECO:0000256" key="4">
    <source>
        <dbReference type="ARBA" id="ARBA00022454"/>
    </source>
</evidence>
<sequence>MPSLLSPGKIHKLQIENFKSYKGFQDIGPFYDFTAIIGPNGSGKSNLMDAISFVLGVRTGQLRGAQLKDLIYAFDDRDKEQKGRKAFVRLIYRLANDSEIKFTRTITSAGASEYRIDDSVVTWDVYNAKLKSLGILVKARNFLVFQGDVESIASKNPKELTGLIEQISGSDELKRDYEQFEEEKATAEEKSALVYQKKKTMVMERKQKKEQKEEAEKHLRLQDQLKSMKKEHFLWQLYNIENDIVKTTEELETDKRSREGVMEELENYEHEASKKKKEQAKYMKEVMLREKKITEKSNKLDRTQPELLKLKEEMSRISAKIKKGKKELSKKREEQRRHADDIAGLKSGIQDLTAKMADLQEKGRNVGDQLMLDGNDLEEYFRMRRFADGVACIRKEEAGMKTAKLREEKELLDRQQHADSEAQNNLEENLQQLKNRESELDSQEKQMRERLEKIKDNHAKNKETVEKLNKELRDMKEKHNESKRTYDNLKMKIGEVENNLRELKADRYENERDAKLSQAVATLKRLFQGVHGRMTDLCRPTQKKYNLAVTVAMGKLMDAVVVEDEKTGKECIKGAPYTLHPPYQITPSPIHPITALFDPPPKSSASILNLPSPSLYGHHLGITLGGSEMGDPW</sequence>
<evidence type="ECO:0000256" key="3">
    <source>
        <dbReference type="ARBA" id="ARBA00005597"/>
    </source>
</evidence>
<protein>
    <recommendedName>
        <fullName evidence="11">SMC hinge domain-containing protein</fullName>
    </recommendedName>
</protein>
<dbReference type="InterPro" id="IPR010935">
    <property type="entry name" value="SMC_hinge"/>
</dbReference>
<gene>
    <name evidence="12" type="ORF">TSUD_406930</name>
</gene>
<dbReference type="Proteomes" id="UP000242715">
    <property type="component" value="Unassembled WGS sequence"/>
</dbReference>
<dbReference type="GO" id="GO:0007062">
    <property type="term" value="P:sister chromatid cohesion"/>
    <property type="evidence" value="ECO:0007669"/>
    <property type="project" value="InterPro"/>
</dbReference>
<evidence type="ECO:0000256" key="8">
    <source>
        <dbReference type="ARBA" id="ARBA00023242"/>
    </source>
</evidence>
<dbReference type="GO" id="GO:0005634">
    <property type="term" value="C:nucleus"/>
    <property type="evidence" value="ECO:0007669"/>
    <property type="project" value="UniProtKB-SubCell"/>
</dbReference>
<keyword evidence="8" id="KW-0539">Nucleus</keyword>
<dbReference type="SMART" id="SM00968">
    <property type="entry name" value="SMC_hinge"/>
    <property type="match status" value="1"/>
</dbReference>
<keyword evidence="13" id="KW-1185">Reference proteome</keyword>
<evidence type="ECO:0000256" key="2">
    <source>
        <dbReference type="ARBA" id="ARBA00004286"/>
    </source>
</evidence>
<dbReference type="InterPro" id="IPR028468">
    <property type="entry name" value="Smc1_ABC"/>
</dbReference>
<keyword evidence="7 10" id="KW-0175">Coiled coil</keyword>
<accession>A0A2Z6PRP8</accession>
<dbReference type="FunFam" id="3.40.50.300:FF:000564">
    <property type="entry name" value="Structural maintenance of chromosomes 1A"/>
    <property type="match status" value="1"/>
</dbReference>
<keyword evidence="9" id="KW-0131">Cell cycle</keyword>
<dbReference type="AlphaFoldDB" id="A0A2Z6PRP8"/>
<keyword evidence="6" id="KW-0498">Mitosis</keyword>
<dbReference type="SUPFAM" id="SSF75553">
    <property type="entry name" value="Smc hinge domain"/>
    <property type="match status" value="1"/>
</dbReference>
<feature type="domain" description="SMC hinge" evidence="11">
    <location>
        <begin position="528"/>
        <end position="630"/>
    </location>
</feature>
<name>A0A2Z6PRP8_TRISU</name>
<evidence type="ECO:0000256" key="6">
    <source>
        <dbReference type="ARBA" id="ARBA00022776"/>
    </source>
</evidence>
<evidence type="ECO:0000256" key="9">
    <source>
        <dbReference type="ARBA" id="ARBA00023306"/>
    </source>
</evidence>
<comment type="similarity">
    <text evidence="3">Belongs to the SMC family. SMC1 subfamily.</text>
</comment>
<evidence type="ECO:0000256" key="5">
    <source>
        <dbReference type="ARBA" id="ARBA00022618"/>
    </source>
</evidence>
<keyword evidence="5" id="KW-0132">Cell division</keyword>
<evidence type="ECO:0000256" key="7">
    <source>
        <dbReference type="ARBA" id="ARBA00023054"/>
    </source>
</evidence>
<organism evidence="12 13">
    <name type="scientific">Trifolium subterraneum</name>
    <name type="common">Subterranean clover</name>
    <dbReference type="NCBI Taxonomy" id="3900"/>
    <lineage>
        <taxon>Eukaryota</taxon>
        <taxon>Viridiplantae</taxon>
        <taxon>Streptophyta</taxon>
        <taxon>Embryophyta</taxon>
        <taxon>Tracheophyta</taxon>
        <taxon>Spermatophyta</taxon>
        <taxon>Magnoliopsida</taxon>
        <taxon>eudicotyledons</taxon>
        <taxon>Gunneridae</taxon>
        <taxon>Pentapetalae</taxon>
        <taxon>rosids</taxon>
        <taxon>fabids</taxon>
        <taxon>Fabales</taxon>
        <taxon>Fabaceae</taxon>
        <taxon>Papilionoideae</taxon>
        <taxon>50 kb inversion clade</taxon>
        <taxon>NPAAA clade</taxon>
        <taxon>Hologalegina</taxon>
        <taxon>IRL clade</taxon>
        <taxon>Trifolieae</taxon>
        <taxon>Trifolium</taxon>
    </lineage>
</organism>
<dbReference type="InterPro" id="IPR036277">
    <property type="entry name" value="SMC_hinge_sf"/>
</dbReference>
<dbReference type="OrthoDB" id="5575062at2759"/>
<dbReference type="GO" id="GO:0016887">
    <property type="term" value="F:ATP hydrolysis activity"/>
    <property type="evidence" value="ECO:0007669"/>
    <property type="project" value="InterPro"/>
</dbReference>
<evidence type="ECO:0000256" key="10">
    <source>
        <dbReference type="SAM" id="Coils"/>
    </source>
</evidence>
<dbReference type="GO" id="GO:0051321">
    <property type="term" value="P:meiotic cell cycle"/>
    <property type="evidence" value="ECO:0007669"/>
    <property type="project" value="UniProtKB-KW"/>
</dbReference>
<dbReference type="GO" id="GO:0003677">
    <property type="term" value="F:DNA binding"/>
    <property type="evidence" value="ECO:0007669"/>
    <property type="project" value="TreeGrafter"/>
</dbReference>
<dbReference type="EMBL" id="DF974518">
    <property type="protein sequence ID" value="GAU49117.1"/>
    <property type="molecule type" value="Genomic_DNA"/>
</dbReference>
<comment type="subcellular location">
    <subcellularLocation>
        <location evidence="2">Chromosome</location>
    </subcellularLocation>
    <subcellularLocation>
        <location evidence="1">Nucleus</location>
    </subcellularLocation>
</comment>
<feature type="coiled-coil region" evidence="10">
    <location>
        <begin position="170"/>
        <end position="369"/>
    </location>
</feature>